<dbReference type="PROSITE" id="PS51186">
    <property type="entry name" value="GNAT"/>
    <property type="match status" value="1"/>
</dbReference>
<keyword evidence="2" id="KW-0012">Acyltransferase</keyword>
<dbReference type="Gene3D" id="3.40.630.30">
    <property type="match status" value="1"/>
</dbReference>
<evidence type="ECO:0000259" key="3">
    <source>
        <dbReference type="PROSITE" id="PS51186"/>
    </source>
</evidence>
<dbReference type="CDD" id="cd04301">
    <property type="entry name" value="NAT_SF"/>
    <property type="match status" value="1"/>
</dbReference>
<dbReference type="InterPro" id="IPR050832">
    <property type="entry name" value="Bact_Acetyltransf"/>
</dbReference>
<dbReference type="InterPro" id="IPR000182">
    <property type="entry name" value="GNAT_dom"/>
</dbReference>
<feature type="domain" description="N-acetyltransferase" evidence="3">
    <location>
        <begin position="19"/>
        <end position="165"/>
    </location>
</feature>
<dbReference type="Pfam" id="PF11814">
    <property type="entry name" value="DUF3335"/>
    <property type="match status" value="1"/>
</dbReference>
<evidence type="ECO:0000256" key="2">
    <source>
        <dbReference type="ARBA" id="ARBA00023315"/>
    </source>
</evidence>
<proteinExistence type="predicted"/>
<accession>A0A4P7XIP7</accession>
<sequence length="395" mass="44292">MRPDSSPCKGDRDSVIEDPAFRLAQPGDLDALVALEKTCFEDDRISRRSFRRFLEAPGDRLVIAEADGILHGYALVLMHKATRLARIYSIAVAPAARGKGLGEKLIRQAEALAAEAGRIVMRLEVRTDNPAAIALYRRLGYRQFGTLKDYYADHGDALRFERRILFSRPGERFRNIPYYAQTTDFSCGPAALMMALATLQDDVPMSTHQELRIWREATTIYMLSGHGGCGPHGLALAAWSRGFHAEIQVSRAGPLFLDTVRNERKKDLLRLVHEDFLLQLADTAIPIRHEPLYLAEMEAALEQGRIPIMLISTWQLNRSRVPHWVTLCAIDDQFVYIHDPDVDMDVGETVAEKQYLPIDRKVFESMARYGSQVPLQAAVIIGPARAAATPDRVSV</sequence>
<dbReference type="GO" id="GO:0016747">
    <property type="term" value="F:acyltransferase activity, transferring groups other than amino-acyl groups"/>
    <property type="evidence" value="ECO:0007669"/>
    <property type="project" value="InterPro"/>
</dbReference>
<dbReference type="PANTHER" id="PTHR43877:SF2">
    <property type="entry name" value="AMINOALKYLPHOSPHONATE N-ACETYLTRANSFERASE-RELATED"/>
    <property type="match status" value="1"/>
</dbReference>
<dbReference type="EMBL" id="CP031093">
    <property type="protein sequence ID" value="QCF25747.1"/>
    <property type="molecule type" value="Genomic_DNA"/>
</dbReference>
<dbReference type="KEGG" id="hmi:soil367_07345"/>
<dbReference type="OrthoDB" id="27442at2"/>
<dbReference type="InterPro" id="IPR016181">
    <property type="entry name" value="Acyl_CoA_acyltransferase"/>
</dbReference>
<dbReference type="Gene3D" id="3.90.70.10">
    <property type="entry name" value="Cysteine proteinases"/>
    <property type="match status" value="1"/>
</dbReference>
<evidence type="ECO:0000313" key="4">
    <source>
        <dbReference type="EMBL" id="QCF25747.1"/>
    </source>
</evidence>
<dbReference type="InterPro" id="IPR021770">
    <property type="entry name" value="DUF3335"/>
</dbReference>
<dbReference type="SUPFAM" id="SSF55729">
    <property type="entry name" value="Acyl-CoA N-acyltransferases (Nat)"/>
    <property type="match status" value="1"/>
</dbReference>
<name>A0A4P7XIP7_9ALTE</name>
<dbReference type="Proteomes" id="UP000298049">
    <property type="component" value="Chromosome"/>
</dbReference>
<organism evidence="4 5">
    <name type="scientific">Hydrocarboniclastica marina</name>
    <dbReference type="NCBI Taxonomy" id="2259620"/>
    <lineage>
        <taxon>Bacteria</taxon>
        <taxon>Pseudomonadati</taxon>
        <taxon>Pseudomonadota</taxon>
        <taxon>Gammaproteobacteria</taxon>
        <taxon>Alteromonadales</taxon>
        <taxon>Alteromonadaceae</taxon>
        <taxon>Hydrocarboniclastica</taxon>
    </lineage>
</organism>
<reference evidence="4 5" key="1">
    <citation type="submission" date="2018-07" db="EMBL/GenBank/DDBJ databases">
        <title>Marsedoiliclastica nanhaica gen. nov. sp. nov., a novel marine hydrocarbonoclastic bacterium isolated from an in-situ enriched hydrocarbon-degrading consortium in deep-sea sediment.</title>
        <authorList>
            <person name="Dong C."/>
            <person name="Ma T."/>
            <person name="Liu R."/>
            <person name="Shao Z."/>
        </authorList>
    </citation>
    <scope>NUCLEOTIDE SEQUENCE [LARGE SCALE GENOMIC DNA]</scope>
    <source>
        <strain evidence="5">soil36-7</strain>
    </source>
</reference>
<evidence type="ECO:0000256" key="1">
    <source>
        <dbReference type="ARBA" id="ARBA00022679"/>
    </source>
</evidence>
<dbReference type="Pfam" id="PF00583">
    <property type="entry name" value="Acetyltransf_1"/>
    <property type="match status" value="1"/>
</dbReference>
<evidence type="ECO:0000313" key="5">
    <source>
        <dbReference type="Proteomes" id="UP000298049"/>
    </source>
</evidence>
<dbReference type="PANTHER" id="PTHR43877">
    <property type="entry name" value="AMINOALKYLPHOSPHONATE N-ACETYLTRANSFERASE-RELATED-RELATED"/>
    <property type="match status" value="1"/>
</dbReference>
<dbReference type="AlphaFoldDB" id="A0A4P7XIP7"/>
<keyword evidence="1 4" id="KW-0808">Transferase</keyword>
<keyword evidence="5" id="KW-1185">Reference proteome</keyword>
<protein>
    <submittedName>
        <fullName evidence="4">GNAT family N-acetyltransferase</fullName>
    </submittedName>
</protein>
<gene>
    <name evidence="4" type="ORF">soil367_07345</name>
</gene>